<dbReference type="CDD" id="cd16913">
    <property type="entry name" value="YkuD_like"/>
    <property type="match status" value="1"/>
</dbReference>
<dbReference type="Gene3D" id="2.40.440.10">
    <property type="entry name" value="L,D-transpeptidase catalytic domain-like"/>
    <property type="match status" value="1"/>
</dbReference>
<dbReference type="GO" id="GO:0071972">
    <property type="term" value="F:peptidoglycan L,D-transpeptidase activity"/>
    <property type="evidence" value="ECO:0007669"/>
    <property type="project" value="TreeGrafter"/>
</dbReference>
<dbReference type="SUPFAM" id="SSF141523">
    <property type="entry name" value="L,D-transpeptidase catalytic domain-like"/>
    <property type="match status" value="1"/>
</dbReference>
<dbReference type="GO" id="GO:0018104">
    <property type="term" value="P:peptidoglycan-protein cross-linking"/>
    <property type="evidence" value="ECO:0007669"/>
    <property type="project" value="TreeGrafter"/>
</dbReference>
<evidence type="ECO:0000256" key="3">
    <source>
        <dbReference type="ARBA" id="ARBA00022960"/>
    </source>
</evidence>
<dbReference type="AlphaFoldDB" id="A0A7Y9LVU8"/>
<comment type="caution">
    <text evidence="10">The sequence shown here is derived from an EMBL/GenBank/DDBJ whole genome shotgun (WGS) entry which is preliminary data.</text>
</comment>
<dbReference type="Proteomes" id="UP000521748">
    <property type="component" value="Unassembled WGS sequence"/>
</dbReference>
<feature type="active site" description="Nucleophile" evidence="7">
    <location>
        <position position="373"/>
    </location>
</feature>
<dbReference type="GO" id="GO:0008360">
    <property type="term" value="P:regulation of cell shape"/>
    <property type="evidence" value="ECO:0007669"/>
    <property type="project" value="UniProtKB-UniRule"/>
</dbReference>
<keyword evidence="4 7" id="KW-0573">Peptidoglycan synthesis</keyword>
<proteinExistence type="predicted"/>
<name>A0A7Y9LVU8_9MICC</name>
<dbReference type="PROSITE" id="PS52029">
    <property type="entry name" value="LD_TPASE"/>
    <property type="match status" value="1"/>
</dbReference>
<dbReference type="EMBL" id="JACBYQ010000002">
    <property type="protein sequence ID" value="NYE96554.1"/>
    <property type="molecule type" value="Genomic_DNA"/>
</dbReference>
<evidence type="ECO:0000259" key="9">
    <source>
        <dbReference type="PROSITE" id="PS52029"/>
    </source>
</evidence>
<evidence type="ECO:0000256" key="5">
    <source>
        <dbReference type="ARBA" id="ARBA00023315"/>
    </source>
</evidence>
<keyword evidence="10" id="KW-0449">Lipoprotein</keyword>
<evidence type="ECO:0000313" key="11">
    <source>
        <dbReference type="Proteomes" id="UP000521748"/>
    </source>
</evidence>
<dbReference type="InterPro" id="IPR005490">
    <property type="entry name" value="LD_TPept_cat_dom"/>
</dbReference>
<evidence type="ECO:0000256" key="8">
    <source>
        <dbReference type="SAM" id="SignalP"/>
    </source>
</evidence>
<protein>
    <submittedName>
        <fullName evidence="10">Lipoprotein-anchoring transpeptidase ErfK/SrfK</fullName>
    </submittedName>
</protein>
<evidence type="ECO:0000256" key="6">
    <source>
        <dbReference type="ARBA" id="ARBA00023316"/>
    </source>
</evidence>
<dbReference type="Gene3D" id="2.60.40.3780">
    <property type="match status" value="1"/>
</dbReference>
<sequence>MTETTEQAKKSRKGWKIGVIATVCALAVAGGVGAATAQTWNSSSNAASVASDASDAQKPANSDPSLAAPVIKPMTVGVTPTSGALQVNPATPAVVKATNGTVKSVSLINNTSGADVKGAISADGSTWTASEQLKFDSGYTYKFTVVDQANHETSKTQTFSTVPAANEADASSYTPDGSVVGVGQPVQLTFSEPVLNKKAVEKAIKVTSTSGQTGAFRWYGDTMVRWRPAAFWKAGSTVTVDMKLFGVDFGNGQIGNFNKTITMKIGDKQVLEADAANHVAKYYVNDKLVKTIPVTMGDERFPSASGYLVVLRDKQDPAVFKASTIGLKPGDPADYGVITVRHATRLSLSGEFIHQATDSALPYIGVTNLSHGCIGMDAPNAKFMFDNFLFGSVVHVINSPNETIANDDGFGDWNVPFKSYASGNG</sequence>
<dbReference type="UniPathway" id="UPA00219"/>
<dbReference type="PANTHER" id="PTHR30582">
    <property type="entry name" value="L,D-TRANSPEPTIDASE"/>
    <property type="match status" value="1"/>
</dbReference>
<keyword evidence="6 7" id="KW-0961">Cell wall biogenesis/degradation</keyword>
<dbReference type="GO" id="GO:0071555">
    <property type="term" value="P:cell wall organization"/>
    <property type="evidence" value="ECO:0007669"/>
    <property type="project" value="UniProtKB-UniRule"/>
</dbReference>
<gene>
    <name evidence="10" type="ORF">FHU41_002804</name>
</gene>
<keyword evidence="3 7" id="KW-0133">Cell shape</keyword>
<keyword evidence="2" id="KW-0808">Transferase</keyword>
<reference evidence="10 11" key="1">
    <citation type="submission" date="2020-07" db="EMBL/GenBank/DDBJ databases">
        <title>Sequencing the genomes of 1000 actinobacteria strains.</title>
        <authorList>
            <person name="Klenk H.-P."/>
        </authorList>
    </citation>
    <scope>NUCLEOTIDE SEQUENCE [LARGE SCALE GENOMIC DNA]</scope>
    <source>
        <strain evidence="10 11">DSM 102047</strain>
    </source>
</reference>
<keyword evidence="5" id="KW-0012">Acyltransferase</keyword>
<feature type="active site" description="Proton donor/acceptor" evidence="7">
    <location>
        <position position="354"/>
    </location>
</feature>
<dbReference type="CDD" id="cd13432">
    <property type="entry name" value="LDT_IgD_like_2"/>
    <property type="match status" value="1"/>
</dbReference>
<keyword evidence="11" id="KW-1185">Reference proteome</keyword>
<dbReference type="Pfam" id="PF03734">
    <property type="entry name" value="YkuD"/>
    <property type="match status" value="1"/>
</dbReference>
<comment type="pathway">
    <text evidence="1 7">Cell wall biogenesis; peptidoglycan biosynthesis.</text>
</comment>
<dbReference type="InterPro" id="IPR038063">
    <property type="entry name" value="Transpep_catalytic_dom"/>
</dbReference>
<dbReference type="GO" id="GO:0005576">
    <property type="term" value="C:extracellular region"/>
    <property type="evidence" value="ECO:0007669"/>
    <property type="project" value="TreeGrafter"/>
</dbReference>
<evidence type="ECO:0000256" key="7">
    <source>
        <dbReference type="PROSITE-ProRule" id="PRU01373"/>
    </source>
</evidence>
<feature type="domain" description="L,D-TPase catalytic" evidence="9">
    <location>
        <begin position="269"/>
        <end position="397"/>
    </location>
</feature>
<evidence type="ECO:0000256" key="2">
    <source>
        <dbReference type="ARBA" id="ARBA00022679"/>
    </source>
</evidence>
<dbReference type="RefSeq" id="WP_179390196.1">
    <property type="nucleotide sequence ID" value="NZ_JACBYQ010000002.1"/>
</dbReference>
<evidence type="ECO:0000313" key="10">
    <source>
        <dbReference type="EMBL" id="NYE96554.1"/>
    </source>
</evidence>
<dbReference type="InterPro" id="IPR050979">
    <property type="entry name" value="LD-transpeptidase"/>
</dbReference>
<dbReference type="GO" id="GO:0016746">
    <property type="term" value="F:acyltransferase activity"/>
    <property type="evidence" value="ECO:0007669"/>
    <property type="project" value="UniProtKB-KW"/>
</dbReference>
<feature type="signal peptide" evidence="8">
    <location>
        <begin position="1"/>
        <end position="34"/>
    </location>
</feature>
<dbReference type="Pfam" id="PF17964">
    <property type="entry name" value="Big_10"/>
    <property type="match status" value="1"/>
</dbReference>
<dbReference type="InterPro" id="IPR041280">
    <property type="entry name" value="Big_10"/>
</dbReference>
<evidence type="ECO:0000256" key="1">
    <source>
        <dbReference type="ARBA" id="ARBA00004752"/>
    </source>
</evidence>
<keyword evidence="8" id="KW-0732">Signal</keyword>
<accession>A0A7Y9LVU8</accession>
<organism evidence="10 11">
    <name type="scientific">Psychromicrobium silvestre</name>
    <dbReference type="NCBI Taxonomy" id="1645614"/>
    <lineage>
        <taxon>Bacteria</taxon>
        <taxon>Bacillati</taxon>
        <taxon>Actinomycetota</taxon>
        <taxon>Actinomycetes</taxon>
        <taxon>Micrococcales</taxon>
        <taxon>Micrococcaceae</taxon>
        <taxon>Psychromicrobium</taxon>
    </lineage>
</organism>
<dbReference type="Gene3D" id="2.60.40.3710">
    <property type="match status" value="1"/>
</dbReference>
<dbReference type="PANTHER" id="PTHR30582:SF2">
    <property type="entry name" value="L,D-TRANSPEPTIDASE YCIB-RELATED"/>
    <property type="match status" value="1"/>
</dbReference>
<evidence type="ECO:0000256" key="4">
    <source>
        <dbReference type="ARBA" id="ARBA00022984"/>
    </source>
</evidence>
<feature type="chain" id="PRO_5030938628" evidence="8">
    <location>
        <begin position="35"/>
        <end position="425"/>
    </location>
</feature>